<gene>
    <name evidence="2" type="ORF">SK128_016119</name>
</gene>
<comment type="caution">
    <text evidence="2">The sequence shown here is derived from an EMBL/GenBank/DDBJ whole genome shotgun (WGS) entry which is preliminary data.</text>
</comment>
<dbReference type="AlphaFoldDB" id="A0AAN8WAU5"/>
<evidence type="ECO:0000313" key="3">
    <source>
        <dbReference type="Proteomes" id="UP001381693"/>
    </source>
</evidence>
<accession>A0AAN8WAU5</accession>
<feature type="signal peptide" evidence="1">
    <location>
        <begin position="1"/>
        <end position="16"/>
    </location>
</feature>
<protein>
    <submittedName>
        <fullName evidence="2">Uncharacterized protein</fullName>
    </submittedName>
</protein>
<dbReference type="Proteomes" id="UP001381693">
    <property type="component" value="Unassembled WGS sequence"/>
</dbReference>
<dbReference type="EMBL" id="JAXCGZ010023869">
    <property type="protein sequence ID" value="KAK7002151.1"/>
    <property type="molecule type" value="Genomic_DNA"/>
</dbReference>
<keyword evidence="3" id="KW-1185">Reference proteome</keyword>
<organism evidence="2 3">
    <name type="scientific">Halocaridina rubra</name>
    <name type="common">Hawaiian red shrimp</name>
    <dbReference type="NCBI Taxonomy" id="373956"/>
    <lineage>
        <taxon>Eukaryota</taxon>
        <taxon>Metazoa</taxon>
        <taxon>Ecdysozoa</taxon>
        <taxon>Arthropoda</taxon>
        <taxon>Crustacea</taxon>
        <taxon>Multicrustacea</taxon>
        <taxon>Malacostraca</taxon>
        <taxon>Eumalacostraca</taxon>
        <taxon>Eucarida</taxon>
        <taxon>Decapoda</taxon>
        <taxon>Pleocyemata</taxon>
        <taxon>Caridea</taxon>
        <taxon>Atyoidea</taxon>
        <taxon>Atyidae</taxon>
        <taxon>Halocaridina</taxon>
    </lineage>
</organism>
<name>A0AAN8WAU5_HALRR</name>
<evidence type="ECO:0000313" key="2">
    <source>
        <dbReference type="EMBL" id="KAK7002151.1"/>
    </source>
</evidence>
<reference evidence="2 3" key="1">
    <citation type="submission" date="2023-11" db="EMBL/GenBank/DDBJ databases">
        <title>Halocaridina rubra genome assembly.</title>
        <authorList>
            <person name="Smith C."/>
        </authorList>
    </citation>
    <scope>NUCLEOTIDE SEQUENCE [LARGE SCALE GENOMIC DNA]</scope>
    <source>
        <strain evidence="2">EP-1</strain>
        <tissue evidence="2">Whole</tissue>
    </source>
</reference>
<evidence type="ECO:0000256" key="1">
    <source>
        <dbReference type="SAM" id="SignalP"/>
    </source>
</evidence>
<proteinExistence type="predicted"/>
<feature type="chain" id="PRO_5042923298" evidence="1">
    <location>
        <begin position="17"/>
        <end position="80"/>
    </location>
</feature>
<keyword evidence="1" id="KW-0732">Signal</keyword>
<sequence length="80" mass="9126">MPRLATALLLLPKAVIEWVCSFIKNELYFRCAEGFKGQRCEEKEVYPTFQEVFPGTATHAGETDMFSQYQVCPKACVTKE</sequence>